<organism evidence="2 3">
    <name type="scientific">Streptomyces ipomoeae 91-03</name>
    <dbReference type="NCBI Taxonomy" id="698759"/>
    <lineage>
        <taxon>Bacteria</taxon>
        <taxon>Bacillati</taxon>
        <taxon>Actinomycetota</taxon>
        <taxon>Actinomycetes</taxon>
        <taxon>Kitasatosporales</taxon>
        <taxon>Streptomycetaceae</taxon>
        <taxon>Streptomyces</taxon>
    </lineage>
</organism>
<sequence>MVGNATRHRWVRAIRPPWQRLTVVVRRPHPSRSELSPSVTVSRPSHEPPSSSGMCRCQLLFGNG</sequence>
<dbReference type="AlphaFoldDB" id="L1L168"/>
<feature type="compositionally biased region" description="Polar residues" evidence="1">
    <location>
        <begin position="33"/>
        <end position="53"/>
    </location>
</feature>
<keyword evidence="3" id="KW-1185">Reference proteome</keyword>
<dbReference type="EMBL" id="AEJC01000212">
    <property type="protein sequence ID" value="EKX66549.1"/>
    <property type="molecule type" value="Genomic_DNA"/>
</dbReference>
<evidence type="ECO:0000313" key="3">
    <source>
        <dbReference type="Proteomes" id="UP000010411"/>
    </source>
</evidence>
<gene>
    <name evidence="2" type="ORF">STRIP9103_06787</name>
</gene>
<evidence type="ECO:0000256" key="1">
    <source>
        <dbReference type="SAM" id="MobiDB-lite"/>
    </source>
</evidence>
<reference evidence="2 3" key="1">
    <citation type="submission" date="2012-11" db="EMBL/GenBank/DDBJ databases">
        <authorList>
            <person name="Huguet-Tapia J.C."/>
            <person name="Durkin A.S."/>
            <person name="Pettis G.S."/>
            <person name="Badger J.H."/>
        </authorList>
    </citation>
    <scope>NUCLEOTIDE SEQUENCE [LARGE SCALE GENOMIC DNA]</scope>
    <source>
        <strain evidence="2 3">91-03</strain>
    </source>
</reference>
<name>L1L168_9ACTN</name>
<proteinExistence type="predicted"/>
<accession>L1L168</accession>
<evidence type="ECO:0000313" key="2">
    <source>
        <dbReference type="EMBL" id="EKX66549.1"/>
    </source>
</evidence>
<dbReference type="Proteomes" id="UP000010411">
    <property type="component" value="Unassembled WGS sequence"/>
</dbReference>
<protein>
    <submittedName>
        <fullName evidence="2">Uncharacterized protein</fullName>
    </submittedName>
</protein>
<feature type="region of interest" description="Disordered" evidence="1">
    <location>
        <begin position="27"/>
        <end position="53"/>
    </location>
</feature>
<comment type="caution">
    <text evidence="2">The sequence shown here is derived from an EMBL/GenBank/DDBJ whole genome shotgun (WGS) entry which is preliminary data.</text>
</comment>